<keyword evidence="6" id="KW-1185">Reference proteome</keyword>
<keyword evidence="2" id="KW-0539">Nucleus</keyword>
<dbReference type="InterPro" id="IPR019331">
    <property type="entry name" value="FAM192A/Fyv6_N"/>
</dbReference>
<dbReference type="GO" id="GO:0005634">
    <property type="term" value="C:nucleus"/>
    <property type="evidence" value="ECO:0007669"/>
    <property type="project" value="UniProtKB-SubCell"/>
</dbReference>
<dbReference type="Pfam" id="PF10187">
    <property type="entry name" value="FAM192A_Fyv6_N"/>
    <property type="match status" value="1"/>
</dbReference>
<sequence>MSNRFVSGGTMGSGGEATQGDAANGQLQRTSPPLAAAAKMKPEWEAVQLELEADRKRREEARLKAAAGGEQSLYDILQANKAAKQAAFEEKHKLKNQFRPLDDDEAGFLDEVRERARLDEERVRRETEEGLRAFRRRQRAGDEGGGPARRHEGGDEVEGGGWEVGRKRKRVARERVIKGLGRRVGGEGPGHAPGAREGGDAARGGMAAREPGPVVGQERAREDKKGLSALVDYDSDESD</sequence>
<evidence type="ECO:0000259" key="4">
    <source>
        <dbReference type="Pfam" id="PF10187"/>
    </source>
</evidence>
<accession>A0A8H4V7J9</accession>
<dbReference type="AlphaFoldDB" id="A0A8H4V7J9"/>
<feature type="compositionally biased region" description="Gly residues" evidence="3">
    <location>
        <begin position="182"/>
        <end position="191"/>
    </location>
</feature>
<evidence type="ECO:0000256" key="3">
    <source>
        <dbReference type="SAM" id="MobiDB-lite"/>
    </source>
</evidence>
<comment type="subcellular location">
    <subcellularLocation>
        <location evidence="1">Nucleus</location>
    </subcellularLocation>
</comment>
<comment type="caution">
    <text evidence="5">The sequence shown here is derived from an EMBL/GenBank/DDBJ whole genome shotgun (WGS) entry which is preliminary data.</text>
</comment>
<protein>
    <recommendedName>
        <fullName evidence="4">FAM192A/Fyv6 N-terminal domain-containing protein</fullName>
    </recommendedName>
</protein>
<dbReference type="OrthoDB" id="75807at2759"/>
<gene>
    <name evidence="5" type="ORF">G6O67_002497</name>
</gene>
<feature type="region of interest" description="Disordered" evidence="3">
    <location>
        <begin position="1"/>
        <end position="35"/>
    </location>
</feature>
<feature type="region of interest" description="Disordered" evidence="3">
    <location>
        <begin position="121"/>
        <end position="239"/>
    </location>
</feature>
<feature type="compositionally biased region" description="Basic and acidic residues" evidence="3">
    <location>
        <begin position="121"/>
        <end position="132"/>
    </location>
</feature>
<reference evidence="5 6" key="1">
    <citation type="journal article" date="2020" name="Genome Biol. Evol.">
        <title>A new high-quality draft genome assembly of the Chinese cordyceps Ophiocordyceps sinensis.</title>
        <authorList>
            <person name="Shu R."/>
            <person name="Zhang J."/>
            <person name="Meng Q."/>
            <person name="Zhang H."/>
            <person name="Zhou G."/>
            <person name="Li M."/>
            <person name="Wu P."/>
            <person name="Zhao Y."/>
            <person name="Chen C."/>
            <person name="Qin Q."/>
        </authorList>
    </citation>
    <scope>NUCLEOTIDE SEQUENCE [LARGE SCALE GENOMIC DNA]</scope>
    <source>
        <strain evidence="5 6">IOZ07</strain>
    </source>
</reference>
<dbReference type="Proteomes" id="UP000557566">
    <property type="component" value="Unassembled WGS sequence"/>
</dbReference>
<proteinExistence type="predicted"/>
<evidence type="ECO:0000256" key="1">
    <source>
        <dbReference type="ARBA" id="ARBA00004123"/>
    </source>
</evidence>
<organism evidence="5 6">
    <name type="scientific">Ophiocordyceps sinensis</name>
    <dbReference type="NCBI Taxonomy" id="72228"/>
    <lineage>
        <taxon>Eukaryota</taxon>
        <taxon>Fungi</taxon>
        <taxon>Dikarya</taxon>
        <taxon>Ascomycota</taxon>
        <taxon>Pezizomycotina</taxon>
        <taxon>Sordariomycetes</taxon>
        <taxon>Hypocreomycetidae</taxon>
        <taxon>Hypocreales</taxon>
        <taxon>Ophiocordycipitaceae</taxon>
        <taxon>Ophiocordyceps</taxon>
    </lineage>
</organism>
<dbReference type="PANTHER" id="PTHR13495:SF0">
    <property type="entry name" value="PSME3-INTERACTING PROTEIN"/>
    <property type="match status" value="1"/>
</dbReference>
<dbReference type="PANTHER" id="PTHR13495">
    <property type="entry name" value="NEFA-INTERACTING NUCLEAR PROTEIN NIP30"/>
    <property type="match status" value="1"/>
</dbReference>
<dbReference type="EMBL" id="JAAVMX010000003">
    <property type="protein sequence ID" value="KAF4510621.1"/>
    <property type="molecule type" value="Genomic_DNA"/>
</dbReference>
<name>A0A8H4V7J9_9HYPO</name>
<dbReference type="InterPro" id="IPR039845">
    <property type="entry name" value="FAM192A"/>
</dbReference>
<feature type="domain" description="FAM192A/Fyv6 N-terminal" evidence="4">
    <location>
        <begin position="37"/>
        <end position="135"/>
    </location>
</feature>
<evidence type="ECO:0000313" key="6">
    <source>
        <dbReference type="Proteomes" id="UP000557566"/>
    </source>
</evidence>
<evidence type="ECO:0000313" key="5">
    <source>
        <dbReference type="EMBL" id="KAF4510621.1"/>
    </source>
</evidence>
<evidence type="ECO:0000256" key="2">
    <source>
        <dbReference type="ARBA" id="ARBA00023242"/>
    </source>
</evidence>